<dbReference type="InterPro" id="IPR003594">
    <property type="entry name" value="HATPase_dom"/>
</dbReference>
<evidence type="ECO:0000256" key="15">
    <source>
        <dbReference type="SAM" id="Coils"/>
    </source>
</evidence>
<evidence type="ECO:0000259" key="17">
    <source>
        <dbReference type="PROSITE" id="PS50110"/>
    </source>
</evidence>
<feature type="domain" description="PAC" evidence="19">
    <location>
        <begin position="471"/>
        <end position="523"/>
    </location>
</feature>
<organism evidence="20 21">
    <name type="scientific">Rubellimicrobium roseum</name>
    <dbReference type="NCBI Taxonomy" id="687525"/>
    <lineage>
        <taxon>Bacteria</taxon>
        <taxon>Pseudomonadati</taxon>
        <taxon>Pseudomonadota</taxon>
        <taxon>Alphaproteobacteria</taxon>
        <taxon>Rhodobacterales</taxon>
        <taxon>Roseobacteraceae</taxon>
        <taxon>Rubellimicrobium</taxon>
    </lineage>
</organism>
<dbReference type="Gene3D" id="2.10.70.100">
    <property type="match status" value="1"/>
</dbReference>
<feature type="domain" description="PAS" evidence="18">
    <location>
        <begin position="396"/>
        <end position="467"/>
    </location>
</feature>
<dbReference type="InterPro" id="IPR013655">
    <property type="entry name" value="PAS_fold_3"/>
</dbReference>
<dbReference type="PROSITE" id="PS50109">
    <property type="entry name" value="HIS_KIN"/>
    <property type="match status" value="1"/>
</dbReference>
<comment type="subcellular location">
    <subcellularLocation>
        <location evidence="2">Cell inner membrane</location>
        <topology evidence="2">Multi-pass membrane protein</topology>
    </subcellularLocation>
</comment>
<dbReference type="GO" id="GO:0005886">
    <property type="term" value="C:plasma membrane"/>
    <property type="evidence" value="ECO:0007669"/>
    <property type="project" value="UniProtKB-SubCell"/>
</dbReference>
<feature type="domain" description="Response regulatory" evidence="17">
    <location>
        <begin position="4"/>
        <end position="120"/>
    </location>
</feature>
<keyword evidence="5" id="KW-0997">Cell inner membrane</keyword>
<dbReference type="CDD" id="cd00082">
    <property type="entry name" value="HisKA"/>
    <property type="match status" value="1"/>
</dbReference>
<dbReference type="NCBIfam" id="TIGR00229">
    <property type="entry name" value="sensory_box"/>
    <property type="match status" value="3"/>
</dbReference>
<evidence type="ECO:0000259" key="18">
    <source>
        <dbReference type="PROSITE" id="PS50112"/>
    </source>
</evidence>
<keyword evidence="12" id="KW-1133">Transmembrane helix</keyword>
<keyword evidence="9" id="KW-0677">Repeat</keyword>
<evidence type="ECO:0000256" key="3">
    <source>
        <dbReference type="ARBA" id="ARBA00012438"/>
    </source>
</evidence>
<feature type="domain" description="Histidine kinase" evidence="16">
    <location>
        <begin position="700"/>
        <end position="913"/>
    </location>
</feature>
<dbReference type="SUPFAM" id="SSF55785">
    <property type="entry name" value="PYP-like sensor domain (PAS domain)"/>
    <property type="match status" value="4"/>
</dbReference>
<evidence type="ECO:0000313" key="20">
    <source>
        <dbReference type="EMBL" id="TNC70891.1"/>
    </source>
</evidence>
<dbReference type="SMART" id="SM00086">
    <property type="entry name" value="PAC"/>
    <property type="match status" value="4"/>
</dbReference>
<evidence type="ECO:0000256" key="8">
    <source>
        <dbReference type="ARBA" id="ARBA00022692"/>
    </source>
</evidence>
<keyword evidence="21" id="KW-1185">Reference proteome</keyword>
<dbReference type="Gene3D" id="3.30.565.10">
    <property type="entry name" value="Histidine kinase-like ATPase, C-terminal domain"/>
    <property type="match status" value="1"/>
</dbReference>
<dbReference type="Pfam" id="PF02518">
    <property type="entry name" value="HATPase_c"/>
    <property type="match status" value="1"/>
</dbReference>
<feature type="coiled-coil region" evidence="15">
    <location>
        <begin position="650"/>
        <end position="691"/>
    </location>
</feature>
<dbReference type="PROSITE" id="PS50112">
    <property type="entry name" value="PAS"/>
    <property type="match status" value="3"/>
</dbReference>
<keyword evidence="4" id="KW-1003">Cell membrane</keyword>
<feature type="domain" description="PAC" evidence="19">
    <location>
        <begin position="344"/>
        <end position="395"/>
    </location>
</feature>
<dbReference type="SMART" id="SM00387">
    <property type="entry name" value="HATPase_c"/>
    <property type="match status" value="1"/>
</dbReference>
<dbReference type="SUPFAM" id="SSF47384">
    <property type="entry name" value="Homodimeric domain of signal transducing histidine kinase"/>
    <property type="match status" value="1"/>
</dbReference>
<dbReference type="CDD" id="cd00130">
    <property type="entry name" value="PAS"/>
    <property type="match status" value="3"/>
</dbReference>
<keyword evidence="13" id="KW-0472">Membrane</keyword>
<gene>
    <name evidence="20" type="ORF">FHG71_12890</name>
</gene>
<feature type="domain" description="PAC" evidence="19">
    <location>
        <begin position="221"/>
        <end position="274"/>
    </location>
</feature>
<evidence type="ECO:0000256" key="7">
    <source>
        <dbReference type="ARBA" id="ARBA00022679"/>
    </source>
</evidence>
<dbReference type="Gene3D" id="1.10.287.130">
    <property type="match status" value="1"/>
</dbReference>
<dbReference type="PROSITE" id="PS50113">
    <property type="entry name" value="PAC"/>
    <property type="match status" value="3"/>
</dbReference>
<keyword evidence="8" id="KW-0812">Transmembrane</keyword>
<dbReference type="InterPro" id="IPR003661">
    <property type="entry name" value="HisK_dim/P_dom"/>
</dbReference>
<dbReference type="PANTHER" id="PTHR43304">
    <property type="entry name" value="PHYTOCHROME-LIKE PROTEIN CPH1"/>
    <property type="match status" value="1"/>
</dbReference>
<evidence type="ECO:0000256" key="9">
    <source>
        <dbReference type="ARBA" id="ARBA00022737"/>
    </source>
</evidence>
<dbReference type="SMART" id="SM00388">
    <property type="entry name" value="HisKA"/>
    <property type="match status" value="1"/>
</dbReference>
<dbReference type="SMART" id="SM00448">
    <property type="entry name" value="REC"/>
    <property type="match status" value="1"/>
</dbReference>
<dbReference type="Gene3D" id="3.40.50.2300">
    <property type="match status" value="2"/>
</dbReference>
<dbReference type="InterPro" id="IPR052162">
    <property type="entry name" value="Sensor_kinase/Photoreceptor"/>
</dbReference>
<evidence type="ECO:0000256" key="1">
    <source>
        <dbReference type="ARBA" id="ARBA00000085"/>
    </source>
</evidence>
<dbReference type="Gene3D" id="3.30.450.20">
    <property type="entry name" value="PAS domain"/>
    <property type="match status" value="4"/>
</dbReference>
<evidence type="ECO:0000256" key="13">
    <source>
        <dbReference type="ARBA" id="ARBA00023136"/>
    </source>
</evidence>
<dbReference type="Pfam" id="PF13426">
    <property type="entry name" value="PAS_9"/>
    <property type="match status" value="1"/>
</dbReference>
<evidence type="ECO:0000256" key="4">
    <source>
        <dbReference type="ARBA" id="ARBA00022475"/>
    </source>
</evidence>
<evidence type="ECO:0000256" key="6">
    <source>
        <dbReference type="ARBA" id="ARBA00022553"/>
    </source>
</evidence>
<dbReference type="Proteomes" id="UP000305709">
    <property type="component" value="Unassembled WGS sequence"/>
</dbReference>
<evidence type="ECO:0000313" key="21">
    <source>
        <dbReference type="Proteomes" id="UP000305709"/>
    </source>
</evidence>
<dbReference type="Pfam" id="PF08447">
    <property type="entry name" value="PAS_3"/>
    <property type="match status" value="3"/>
</dbReference>
<keyword evidence="6 14" id="KW-0597">Phosphoprotein</keyword>
<evidence type="ECO:0000256" key="14">
    <source>
        <dbReference type="PROSITE-ProRule" id="PRU00169"/>
    </source>
</evidence>
<dbReference type="PROSITE" id="PS50110">
    <property type="entry name" value="RESPONSE_REGULATORY"/>
    <property type="match status" value="2"/>
</dbReference>
<dbReference type="RefSeq" id="WP_139082098.1">
    <property type="nucleotide sequence ID" value="NZ_VDFV01000017.1"/>
</dbReference>
<feature type="domain" description="PAS" evidence="18">
    <location>
        <begin position="524"/>
        <end position="566"/>
    </location>
</feature>
<accession>A0A5C4NB77</accession>
<keyword evidence="7" id="KW-0808">Transferase</keyword>
<dbReference type="InterPro" id="IPR000014">
    <property type="entry name" value="PAS"/>
</dbReference>
<dbReference type="PRINTS" id="PR00344">
    <property type="entry name" value="BCTRLSENSOR"/>
</dbReference>
<dbReference type="InterPro" id="IPR000700">
    <property type="entry name" value="PAS-assoc_C"/>
</dbReference>
<keyword evidence="10" id="KW-0547">Nucleotide-binding</keyword>
<feature type="domain" description="Response regulatory" evidence="17">
    <location>
        <begin position="931"/>
        <end position="1040"/>
    </location>
</feature>
<dbReference type="PANTHER" id="PTHR43304:SF1">
    <property type="entry name" value="PAC DOMAIN-CONTAINING PROTEIN"/>
    <property type="match status" value="1"/>
</dbReference>
<evidence type="ECO:0000259" key="19">
    <source>
        <dbReference type="PROSITE" id="PS50113"/>
    </source>
</evidence>
<dbReference type="InterPro" id="IPR036890">
    <property type="entry name" value="HATPase_C_sf"/>
</dbReference>
<dbReference type="SUPFAM" id="SSF52172">
    <property type="entry name" value="CheY-like"/>
    <property type="match status" value="2"/>
</dbReference>
<evidence type="ECO:0000256" key="12">
    <source>
        <dbReference type="ARBA" id="ARBA00022989"/>
    </source>
</evidence>
<dbReference type="SUPFAM" id="SSF55874">
    <property type="entry name" value="ATPase domain of HSP90 chaperone/DNA topoisomerase II/histidine kinase"/>
    <property type="match status" value="1"/>
</dbReference>
<dbReference type="InterPro" id="IPR036097">
    <property type="entry name" value="HisK_dim/P_sf"/>
</dbReference>
<reference evidence="20 21" key="1">
    <citation type="submission" date="2019-06" db="EMBL/GenBank/DDBJ databases">
        <authorList>
            <person name="Jiang L."/>
        </authorList>
    </citation>
    <scope>NUCLEOTIDE SEQUENCE [LARGE SCALE GENOMIC DNA]</scope>
    <source>
        <strain evidence="20 21">YIM 48858</strain>
    </source>
</reference>
<comment type="caution">
    <text evidence="20">The sequence shown here is derived from an EMBL/GenBank/DDBJ whole genome shotgun (WGS) entry which is preliminary data.</text>
</comment>
<dbReference type="InterPro" id="IPR001610">
    <property type="entry name" value="PAC"/>
</dbReference>
<feature type="modified residue" description="4-aspartylphosphate" evidence="14">
    <location>
        <position position="981"/>
    </location>
</feature>
<evidence type="ECO:0000259" key="16">
    <source>
        <dbReference type="PROSITE" id="PS50109"/>
    </source>
</evidence>
<evidence type="ECO:0000256" key="11">
    <source>
        <dbReference type="ARBA" id="ARBA00022777"/>
    </source>
</evidence>
<evidence type="ECO:0000256" key="5">
    <source>
        <dbReference type="ARBA" id="ARBA00022519"/>
    </source>
</evidence>
<dbReference type="InterPro" id="IPR035965">
    <property type="entry name" value="PAS-like_dom_sf"/>
</dbReference>
<dbReference type="AlphaFoldDB" id="A0A5C4NB77"/>
<comment type="caution">
    <text evidence="14">Lacks conserved residue(s) required for the propagation of feature annotation.</text>
</comment>
<dbReference type="InterPro" id="IPR005467">
    <property type="entry name" value="His_kinase_dom"/>
</dbReference>
<dbReference type="InterPro" id="IPR001789">
    <property type="entry name" value="Sig_transdc_resp-reg_receiver"/>
</dbReference>
<dbReference type="SMART" id="SM00091">
    <property type="entry name" value="PAS"/>
    <property type="match status" value="3"/>
</dbReference>
<dbReference type="Pfam" id="PF00072">
    <property type="entry name" value="Response_reg"/>
    <property type="match status" value="1"/>
</dbReference>
<proteinExistence type="predicted"/>
<name>A0A5C4NB77_9RHOB</name>
<dbReference type="Pfam" id="PF00512">
    <property type="entry name" value="HisKA"/>
    <property type="match status" value="1"/>
</dbReference>
<evidence type="ECO:0000256" key="2">
    <source>
        <dbReference type="ARBA" id="ARBA00004429"/>
    </source>
</evidence>
<dbReference type="GO" id="GO:0000166">
    <property type="term" value="F:nucleotide binding"/>
    <property type="evidence" value="ECO:0007669"/>
    <property type="project" value="UniProtKB-KW"/>
</dbReference>
<keyword evidence="11" id="KW-0418">Kinase</keyword>
<dbReference type="EC" id="2.7.13.3" evidence="3"/>
<evidence type="ECO:0000256" key="10">
    <source>
        <dbReference type="ARBA" id="ARBA00022741"/>
    </source>
</evidence>
<sequence>MTSDLLIVDPDPARRAGLLDRLGGTVPWREAATGRAGLEEVRRRRPEALLLATYLPDMDLAAFLHALREPQEDLAVAVVLLADPADEAAVVTGLREGAGDHVDPARIDGAGLRCAIRVAQDRLEMRRAQATALRENEANLRRREAELARAHRVGRSGGHEVDLRGPPFRSRRSPEYLALHGLPPEAWNESHEDWLSRVHPDDRERTERAFLDALTGSEDEYRVEYRIVRPSDGATRWISVLAEIERDAEGKPLRLFGTHTDVTDRKLDEERLRLALEAVNGIVYDWDIPSGQVLRSGQVQEITGFDPAGMPAEASWWHERTHPEDLPRLAAEARAAFEAGAERLEAEYRFRHRDGRWLQLADRALILRGPEGPVRLIGSTVDVTARRHAMAALRDSESRYRAIFENAAVGVGRVSLSDMRCLDVNDALCAMLGYTREELLAQPWSRITHPDDVERDLSQFRRMSVGEIDRYDVEKRYLRKDGRVVWARLAVSLVRDAEGRPDFEIAVVEDITDQKISETARRQSEERFRRVIETNILAFGIGDPDGRVTYVNEAFLQLVGHSRAEFEAGLLDWRALTPPEHRALDDGKMAELRRSGTAAPYEKEYVLRDGRRVPILVALTLADPEDEEHVAVIVDLSAQKAAEAALARANEALEATVADRTRELTETARELAAEMRRREKAQADLLQAQKLEALGQLTGGIAHDFNNVLAAVLGTCRLIARRTQDPDVRDLVRHGEAAAERGSALVRQLTAFARRSQLAPIRLDPASALPRIEPLIGQALGAGIACEISVEDGVWPVQVDSHALEIALVHLAANARDAMPGGGRLRILARNEVGSGGEPDGVAFVVQDTGTGMEPEVLARAVEPFFTTKGPGEGPGLGLAMVHGFAEQSGGRLRLDSRLGEGTTVTIWLPRAPGFAAPAAPAEAGSHGNAGLLLVDDDPALRAVTAAHLRDLGYRVAEASGGEEALSVAQGAHAPDLVVTDVVMPGMDGVALAARLRAERPDLPILFMTGHAGTRALAGEVVLRKPFSEDELSRRILQMLGRVPVEGEAVPAAPG</sequence>
<dbReference type="FunFam" id="2.10.70.100:FF:000001">
    <property type="entry name" value="Sensory transduction histidine kinase"/>
    <property type="match status" value="1"/>
</dbReference>
<dbReference type="EMBL" id="VDFV01000017">
    <property type="protein sequence ID" value="TNC70891.1"/>
    <property type="molecule type" value="Genomic_DNA"/>
</dbReference>
<feature type="domain" description="PAS" evidence="18">
    <location>
        <begin position="268"/>
        <end position="340"/>
    </location>
</feature>
<comment type="catalytic activity">
    <reaction evidence="1">
        <text>ATP + protein L-histidine = ADP + protein N-phospho-L-histidine.</text>
        <dbReference type="EC" id="2.7.13.3"/>
    </reaction>
</comment>
<protein>
    <recommendedName>
        <fullName evidence="3">histidine kinase</fullName>
        <ecNumber evidence="3">2.7.13.3</ecNumber>
    </recommendedName>
</protein>
<dbReference type="OrthoDB" id="9796100at2"/>
<keyword evidence="15" id="KW-0175">Coiled coil</keyword>
<dbReference type="InterPro" id="IPR004358">
    <property type="entry name" value="Sig_transdc_His_kin-like_C"/>
</dbReference>
<dbReference type="GO" id="GO:0000155">
    <property type="term" value="F:phosphorelay sensor kinase activity"/>
    <property type="evidence" value="ECO:0007669"/>
    <property type="project" value="InterPro"/>
</dbReference>
<dbReference type="CDD" id="cd00156">
    <property type="entry name" value="REC"/>
    <property type="match status" value="2"/>
</dbReference>
<dbReference type="InterPro" id="IPR011006">
    <property type="entry name" value="CheY-like_superfamily"/>
</dbReference>